<evidence type="ECO:0000313" key="5">
    <source>
        <dbReference type="EMBL" id="KAK3923352.1"/>
    </source>
</evidence>
<dbReference type="EMBL" id="JAHWGI010000504">
    <property type="protein sequence ID" value="KAK3916212.1"/>
    <property type="molecule type" value="Genomic_DNA"/>
</dbReference>
<reference evidence="2" key="2">
    <citation type="journal article" date="2023" name="BMC Genomics">
        <title>Pest status, molecular evolution, and epigenetic factors derived from the genome assembly of Frankliniella fusca, a thysanopteran phytovirus vector.</title>
        <authorList>
            <person name="Catto M.A."/>
            <person name="Labadie P.E."/>
            <person name="Jacobson A.L."/>
            <person name="Kennedy G.G."/>
            <person name="Srinivasan R."/>
            <person name="Hunt B.G."/>
        </authorList>
    </citation>
    <scope>NUCLEOTIDE SEQUENCE</scope>
    <source>
        <strain evidence="2">PL_HMW_Pooled</strain>
    </source>
</reference>
<dbReference type="EMBL" id="JAHWGI010001042">
    <property type="protein sequence ID" value="KAK3921634.1"/>
    <property type="molecule type" value="Genomic_DNA"/>
</dbReference>
<gene>
    <name evidence="5" type="ORF">KUF71_001763</name>
    <name evidence="6" type="ORF">KUF71_004679</name>
    <name evidence="2" type="ORF">KUF71_007296</name>
    <name evidence="3" type="ORF">KUF71_010642</name>
    <name evidence="4" type="ORF">KUF71_010819</name>
    <name evidence="1" type="ORF">KUF71_025473</name>
</gene>
<keyword evidence="2" id="KW-0418">Kinase</keyword>
<dbReference type="AlphaFoldDB" id="A0AAE1HAK5"/>
<proteinExistence type="predicted"/>
<evidence type="ECO:0000313" key="7">
    <source>
        <dbReference type="Proteomes" id="UP001219518"/>
    </source>
</evidence>
<comment type="caution">
    <text evidence="2">The sequence shown here is derived from an EMBL/GenBank/DDBJ whole genome shotgun (WGS) entry which is preliminary data.</text>
</comment>
<name>A0AAE1HAK5_9NEOP</name>
<evidence type="ECO:0000313" key="4">
    <source>
        <dbReference type="EMBL" id="KAK3921634.1"/>
    </source>
</evidence>
<evidence type="ECO:0000313" key="2">
    <source>
        <dbReference type="EMBL" id="KAK3917864.1"/>
    </source>
</evidence>
<organism evidence="2 7">
    <name type="scientific">Frankliniella fusca</name>
    <dbReference type="NCBI Taxonomy" id="407009"/>
    <lineage>
        <taxon>Eukaryota</taxon>
        <taxon>Metazoa</taxon>
        <taxon>Ecdysozoa</taxon>
        <taxon>Arthropoda</taxon>
        <taxon>Hexapoda</taxon>
        <taxon>Insecta</taxon>
        <taxon>Pterygota</taxon>
        <taxon>Neoptera</taxon>
        <taxon>Paraneoptera</taxon>
        <taxon>Thysanoptera</taxon>
        <taxon>Terebrantia</taxon>
        <taxon>Thripoidea</taxon>
        <taxon>Thripidae</taxon>
        <taxon>Frankliniella</taxon>
    </lineage>
</organism>
<evidence type="ECO:0000313" key="3">
    <source>
        <dbReference type="EMBL" id="KAK3921427.1"/>
    </source>
</evidence>
<dbReference type="EMBL" id="JAHWGI010000801">
    <property type="protein sequence ID" value="KAK3917864.1"/>
    <property type="molecule type" value="Genomic_DNA"/>
</dbReference>
<reference evidence="2" key="1">
    <citation type="submission" date="2021-07" db="EMBL/GenBank/DDBJ databases">
        <authorList>
            <person name="Catto M.A."/>
            <person name="Jacobson A."/>
            <person name="Kennedy G."/>
            <person name="Labadie P."/>
            <person name="Hunt B.G."/>
            <person name="Srinivasan R."/>
        </authorList>
    </citation>
    <scope>NUCLEOTIDE SEQUENCE</scope>
    <source>
        <strain evidence="2">PL_HMW_Pooled</strain>
        <tissue evidence="2">Head</tissue>
    </source>
</reference>
<evidence type="ECO:0000313" key="6">
    <source>
        <dbReference type="EMBL" id="KAK3930108.1"/>
    </source>
</evidence>
<sequence>MDFSGYVMSNTQLHNLWHYDMWLGHLLMDLPLRQCSASPISDLPDFPPMDCEEYQKLKHEIRAMWIVASHIFTCKKGDFGWGLFFSEDFDHSGRFFNASKPVILGWLARVPSIESCSTGHRYLRSLWSHGKYSIYLGGPVSLANYDQDGLITCKVMSSELCHNKVGVLKASCCSQENQSAACPTAMPGEQISKKRKVVGYRPHKTAAIVTSYKFCTYCGANLASTEGCKKENMKRHWATKHTVDLCREMDVFKEQDTEPVSAKDFMIHVNKVDHVYYSLLNHHYKVVPASNYFEITDTPLLPLDASDEEKHKAYMEFLAKGQVAFKQYQVLYLKGITIPQKYDDLLKPVEDSGYSVINWLSGPPPNNNFSLNSYALTDDENGALVTDVKNELTNVVLGWMDPKKFLSGDMSGIS</sequence>
<dbReference type="EMBL" id="JAHWGI010001409">
    <property type="protein sequence ID" value="KAK3930108.1"/>
    <property type="molecule type" value="Genomic_DNA"/>
</dbReference>
<dbReference type="GO" id="GO:0016301">
    <property type="term" value="F:kinase activity"/>
    <property type="evidence" value="ECO:0007669"/>
    <property type="project" value="UniProtKB-KW"/>
</dbReference>
<dbReference type="Proteomes" id="UP001219518">
    <property type="component" value="Unassembled WGS sequence"/>
</dbReference>
<accession>A0AAE1HAK5</accession>
<dbReference type="EMBL" id="JAHWGI010001145">
    <property type="protein sequence ID" value="KAK3923352.1"/>
    <property type="molecule type" value="Genomic_DNA"/>
</dbReference>
<evidence type="ECO:0000313" key="1">
    <source>
        <dbReference type="EMBL" id="KAK3916212.1"/>
    </source>
</evidence>
<keyword evidence="2" id="KW-0675">Receptor</keyword>
<protein>
    <submittedName>
        <fullName evidence="2">Somatic embryogenesis receptor kinase 4</fullName>
    </submittedName>
</protein>
<keyword evidence="7" id="KW-1185">Reference proteome</keyword>
<keyword evidence="2" id="KW-0808">Transferase</keyword>
<dbReference type="EMBL" id="JAHWGI010001033">
    <property type="protein sequence ID" value="KAK3921427.1"/>
    <property type="molecule type" value="Genomic_DNA"/>
</dbReference>